<organism evidence="8 10">
    <name type="scientific">Rhizobium tibeticum</name>
    <dbReference type="NCBI Taxonomy" id="501024"/>
    <lineage>
        <taxon>Bacteria</taxon>
        <taxon>Pseudomonadati</taxon>
        <taxon>Pseudomonadota</taxon>
        <taxon>Alphaproteobacteria</taxon>
        <taxon>Hyphomicrobiales</taxon>
        <taxon>Rhizobiaceae</taxon>
        <taxon>Rhizobium/Agrobacterium group</taxon>
        <taxon>Rhizobium</taxon>
    </lineage>
</organism>
<keyword evidence="5" id="KW-0472">Membrane</keyword>
<protein>
    <submittedName>
        <fullName evidence="8">Dipeptide chemoreceptor protein</fullName>
    </submittedName>
    <submittedName>
        <fullName evidence="9">Methyl-accepting chemotaxis protein</fullName>
    </submittedName>
</protein>
<keyword evidence="8" id="KW-0675">Receptor</keyword>
<dbReference type="STRING" id="501024.RTCCBAU85039_3444"/>
<dbReference type="SMART" id="SM00283">
    <property type="entry name" value="MA"/>
    <property type="match status" value="1"/>
</dbReference>
<evidence type="ECO:0000256" key="3">
    <source>
        <dbReference type="ARBA" id="ARBA00029447"/>
    </source>
</evidence>
<reference evidence="10" key="2">
    <citation type="submission" date="2016-10" db="EMBL/GenBank/DDBJ databases">
        <authorList>
            <person name="Wibberg D."/>
        </authorList>
    </citation>
    <scope>NUCLEOTIDE SEQUENCE [LARGE SCALE GENOMIC DNA]</scope>
</reference>
<dbReference type="Proteomes" id="UP000183063">
    <property type="component" value="Unassembled WGS sequence"/>
</dbReference>
<dbReference type="InterPro" id="IPR004090">
    <property type="entry name" value="Chemotax_Me-accpt_rcpt"/>
</dbReference>
<name>A0A1H8PJR6_9HYPH</name>
<dbReference type="InterPro" id="IPR047347">
    <property type="entry name" value="YvaQ-like_sensor"/>
</dbReference>
<dbReference type="Pfam" id="PF12729">
    <property type="entry name" value="4HB_MCP_1"/>
    <property type="match status" value="1"/>
</dbReference>
<dbReference type="GO" id="GO:0016020">
    <property type="term" value="C:membrane"/>
    <property type="evidence" value="ECO:0007669"/>
    <property type="project" value="UniProtKB-SubCell"/>
</dbReference>
<keyword evidence="11" id="KW-1185">Reference proteome</keyword>
<dbReference type="RefSeq" id="WP_072377065.1">
    <property type="nucleotide sequence ID" value="NZ_FNXB01000017.1"/>
</dbReference>
<evidence type="ECO:0000259" key="6">
    <source>
        <dbReference type="PROSITE" id="PS50111"/>
    </source>
</evidence>
<evidence type="ECO:0000313" key="9">
    <source>
        <dbReference type="EMBL" id="SEO42222.1"/>
    </source>
</evidence>
<dbReference type="InterPro" id="IPR003660">
    <property type="entry name" value="HAMP_dom"/>
</dbReference>
<dbReference type="PROSITE" id="PS50885">
    <property type="entry name" value="HAMP"/>
    <property type="match status" value="2"/>
</dbReference>
<evidence type="ECO:0000256" key="4">
    <source>
        <dbReference type="PROSITE-ProRule" id="PRU00284"/>
    </source>
</evidence>
<accession>A0A1H8PJR6</accession>
<dbReference type="OrthoDB" id="3378718at2"/>
<dbReference type="EMBL" id="FNXB01000017">
    <property type="protein sequence ID" value="SEH97739.1"/>
    <property type="molecule type" value="Genomic_DNA"/>
</dbReference>
<reference evidence="8" key="1">
    <citation type="submission" date="2016-10" db="EMBL/GenBank/DDBJ databases">
        <authorList>
            <person name="de Groot N.N."/>
        </authorList>
    </citation>
    <scope>NUCLEOTIDE SEQUENCE [LARGE SCALE GENOMIC DNA]</scope>
    <source>
        <strain evidence="8">CCBAU85039</strain>
    </source>
</reference>
<gene>
    <name evidence="8" type="primary">tap_3</name>
    <name evidence="8" type="ORF">RTCCBAU85039_3444</name>
    <name evidence="9" type="ORF">SAMN05216228_10175</name>
</gene>
<sequence>MTFRFGIGPRLYAAFGFLLLLMIGLTLFSISKMNFVDHDLMQINEVNSVKQRFAINFRGSVHDRAIAIRDVVLRDEPAARQTAIDLIAKLAAIYAENEQKMNAMISVPGAASEPEKAIIAEIADVQSKTNPVVADVIARQMANDPVQAKKMLIEQATPLFVNWLKAINKFIDYQENLNKSVGSGVSGVVAGFQTLALGSLGGAVLMAIAAAFLATRSITLPMAKLQIALRRMAEGNNESTSDIEARSDEVGDLAKAVGAVRQAVTSQAEARAAADARRTADENARLEATATEREALSAQTNDAVRQLGQALEEMAAGNLDIRLDKPFAVSLDTLRINFNNSVEKLQSALKTIGDNALSIDAGAREISEASNDLAKRTEQQAASIEQTAAALDEISTTVNDSTRRAEEAGNLVARTRTNAERSGEVVKRAVAAMSQIEGSSNEINNIISVIDDIAFQTNLLALNAGVEAARAGEAGKGFAVVAQEVRELAQRSANAAKEIKQLISNSSGQVRSGVTLVGETGTALTEIVSEVQEINRHVSSIVEAAKEQSTALKEINAAVNSLDQSTQKNAAMVEETSAASHKLADEAGSLTSQLSKFRFQGSAGTAQPAYAPRAPQRNAPAAMVRKVATAFAGRAVAEDWREF</sequence>
<dbReference type="SUPFAM" id="SSF58104">
    <property type="entry name" value="Methyl-accepting chemotaxis protein (MCP) signaling domain"/>
    <property type="match status" value="1"/>
</dbReference>
<keyword evidence="5" id="KW-1133">Transmembrane helix</keyword>
<proteinExistence type="inferred from homology"/>
<dbReference type="InterPro" id="IPR024478">
    <property type="entry name" value="HlyB_4HB_MCP"/>
</dbReference>
<reference evidence="9 11" key="3">
    <citation type="submission" date="2016-10" db="EMBL/GenBank/DDBJ databases">
        <authorList>
            <person name="Varghese N."/>
            <person name="Submissions S."/>
        </authorList>
    </citation>
    <scope>NUCLEOTIDE SEQUENCE [LARGE SCALE GENOMIC DNA]</scope>
    <source>
        <strain evidence="9 11">CGMCC 1.7071</strain>
    </source>
</reference>
<evidence type="ECO:0000313" key="8">
    <source>
        <dbReference type="EMBL" id="SEH97739.1"/>
    </source>
</evidence>
<dbReference type="Gene3D" id="6.10.340.10">
    <property type="match status" value="1"/>
</dbReference>
<dbReference type="Pfam" id="PF00672">
    <property type="entry name" value="HAMP"/>
    <property type="match status" value="2"/>
</dbReference>
<dbReference type="GO" id="GO:0006935">
    <property type="term" value="P:chemotaxis"/>
    <property type="evidence" value="ECO:0007669"/>
    <property type="project" value="UniProtKB-KW"/>
</dbReference>
<feature type="domain" description="HAMP" evidence="7">
    <location>
        <begin position="298"/>
        <end position="350"/>
    </location>
</feature>
<dbReference type="GO" id="GO:0007165">
    <property type="term" value="P:signal transduction"/>
    <property type="evidence" value="ECO:0007669"/>
    <property type="project" value="UniProtKB-KW"/>
</dbReference>
<dbReference type="InterPro" id="IPR051310">
    <property type="entry name" value="MCP_chemotaxis"/>
</dbReference>
<dbReference type="PRINTS" id="PR00260">
    <property type="entry name" value="CHEMTRNSDUCR"/>
</dbReference>
<dbReference type="PROSITE" id="PS50111">
    <property type="entry name" value="CHEMOTAXIS_TRANSDUC_2"/>
    <property type="match status" value="1"/>
</dbReference>
<dbReference type="PANTHER" id="PTHR43531">
    <property type="entry name" value="PROTEIN ICFG"/>
    <property type="match status" value="1"/>
</dbReference>
<feature type="transmembrane region" description="Helical" evidence="5">
    <location>
        <begin position="12"/>
        <end position="31"/>
    </location>
</feature>
<keyword evidence="4" id="KW-0807">Transducer</keyword>
<dbReference type="SUPFAM" id="SSF158472">
    <property type="entry name" value="HAMP domain-like"/>
    <property type="match status" value="1"/>
</dbReference>
<dbReference type="PANTHER" id="PTHR43531:SF11">
    <property type="entry name" value="METHYL-ACCEPTING CHEMOTAXIS PROTEIN 3"/>
    <property type="match status" value="1"/>
</dbReference>
<evidence type="ECO:0000313" key="10">
    <source>
        <dbReference type="Proteomes" id="UP000183063"/>
    </source>
</evidence>
<keyword evidence="5" id="KW-0812">Transmembrane</keyword>
<feature type="domain" description="HAMP" evidence="7">
    <location>
        <begin position="216"/>
        <end position="269"/>
    </location>
</feature>
<dbReference type="Pfam" id="PF00015">
    <property type="entry name" value="MCPsignal"/>
    <property type="match status" value="1"/>
</dbReference>
<dbReference type="Gene3D" id="1.10.287.950">
    <property type="entry name" value="Methyl-accepting chemotaxis protein"/>
    <property type="match status" value="1"/>
</dbReference>
<dbReference type="SMART" id="SM00304">
    <property type="entry name" value="HAMP"/>
    <property type="match status" value="2"/>
</dbReference>
<dbReference type="Proteomes" id="UP000198939">
    <property type="component" value="Unassembled WGS sequence"/>
</dbReference>
<evidence type="ECO:0000256" key="2">
    <source>
        <dbReference type="ARBA" id="ARBA00022500"/>
    </source>
</evidence>
<dbReference type="GO" id="GO:0004888">
    <property type="term" value="F:transmembrane signaling receptor activity"/>
    <property type="evidence" value="ECO:0007669"/>
    <property type="project" value="InterPro"/>
</dbReference>
<dbReference type="CDD" id="cd11386">
    <property type="entry name" value="MCP_signal"/>
    <property type="match status" value="1"/>
</dbReference>
<evidence type="ECO:0000256" key="5">
    <source>
        <dbReference type="SAM" id="Phobius"/>
    </source>
</evidence>
<evidence type="ECO:0000259" key="7">
    <source>
        <dbReference type="PROSITE" id="PS50885"/>
    </source>
</evidence>
<comment type="similarity">
    <text evidence="3">Belongs to the methyl-accepting chemotaxis (MCP) protein family.</text>
</comment>
<evidence type="ECO:0000313" key="11">
    <source>
        <dbReference type="Proteomes" id="UP000198939"/>
    </source>
</evidence>
<dbReference type="InterPro" id="IPR004089">
    <property type="entry name" value="MCPsignal_dom"/>
</dbReference>
<dbReference type="AlphaFoldDB" id="A0A1H8PJR6"/>
<evidence type="ECO:0000256" key="1">
    <source>
        <dbReference type="ARBA" id="ARBA00004370"/>
    </source>
</evidence>
<feature type="domain" description="Methyl-accepting transducer" evidence="6">
    <location>
        <begin position="355"/>
        <end position="584"/>
    </location>
</feature>
<dbReference type="FunFam" id="1.10.287.950:FF:000001">
    <property type="entry name" value="Methyl-accepting chemotaxis sensory transducer"/>
    <property type="match status" value="1"/>
</dbReference>
<comment type="subcellular location">
    <subcellularLocation>
        <location evidence="1">Membrane</location>
    </subcellularLocation>
</comment>
<keyword evidence="2" id="KW-0145">Chemotaxis</keyword>
<dbReference type="CDD" id="cd19411">
    <property type="entry name" value="MCP2201-like_sensor"/>
    <property type="match status" value="1"/>
</dbReference>
<dbReference type="EMBL" id="FOCV01000017">
    <property type="protein sequence ID" value="SEO42222.1"/>
    <property type="molecule type" value="Genomic_DNA"/>
</dbReference>